<keyword evidence="3" id="KW-1185">Reference proteome</keyword>
<dbReference type="KEGG" id="cci:CC1G_11087"/>
<feature type="compositionally biased region" description="Polar residues" evidence="1">
    <location>
        <begin position="1"/>
        <end position="15"/>
    </location>
</feature>
<dbReference type="AlphaFoldDB" id="A8P7L8"/>
<dbReference type="RefSeq" id="XP_001839387.2">
    <property type="nucleotide sequence ID" value="XM_001839335.2"/>
</dbReference>
<accession>A8P7L8</accession>
<dbReference type="OrthoDB" id="3257710at2759"/>
<dbReference type="GeneID" id="6016031"/>
<feature type="region of interest" description="Disordered" evidence="1">
    <location>
        <begin position="129"/>
        <end position="152"/>
    </location>
</feature>
<dbReference type="eggNOG" id="ENOG502SF0E">
    <property type="taxonomic scope" value="Eukaryota"/>
</dbReference>
<feature type="region of interest" description="Disordered" evidence="1">
    <location>
        <begin position="1"/>
        <end position="29"/>
    </location>
</feature>
<dbReference type="OMA" id="RLCWGEK"/>
<dbReference type="EMBL" id="AACS02000005">
    <property type="protein sequence ID" value="EAU82401.2"/>
    <property type="molecule type" value="Genomic_DNA"/>
</dbReference>
<evidence type="ECO:0008006" key="4">
    <source>
        <dbReference type="Google" id="ProtNLM"/>
    </source>
</evidence>
<dbReference type="VEuPathDB" id="FungiDB:CC1G_11087"/>
<sequence length="374" mass="42079">MADLQRTWSGSTLCSDFNEGPSRPHTPTTSENYRLAVSYMQDAHETEIAGSYKKAFNLYSRAGNLFGTVIDDADRYSVERARSKMQYCVAKTRRAMLMPAATKTGPPPSFYLPSRRTVSLELESDSGIVPLPSIEAEPPASDRSSNASTSTRFYTTRLPKETSLTSYHVYSEISKRAGKYHFDFQVKDSSKIHTLYTLSASRAPWTQFKTCTLSRAAEYHENCSRVTIEQIDSSRWAAADAAQIGRTITATVPDGRGTKVSTVPDRVDKSWAPRRFTYGGRRFVWKPTWDLGVPNLNSTEALYEVKDEWDSPRSKTGKKMDETFDRPLVKVQGKSLSIDKAATVWIDAALDQVFREFILATILTRYLIAFHGHD</sequence>
<protein>
    <recommendedName>
        <fullName evidence="4">MIT domain-containing protein</fullName>
    </recommendedName>
</protein>
<feature type="compositionally biased region" description="Polar residues" evidence="1">
    <location>
        <begin position="142"/>
        <end position="152"/>
    </location>
</feature>
<dbReference type="InParanoid" id="A8P7L8"/>
<evidence type="ECO:0000313" key="3">
    <source>
        <dbReference type="Proteomes" id="UP000001861"/>
    </source>
</evidence>
<name>A8P7L8_COPC7</name>
<proteinExistence type="predicted"/>
<dbReference type="Proteomes" id="UP000001861">
    <property type="component" value="Unassembled WGS sequence"/>
</dbReference>
<dbReference type="InterPro" id="IPR036181">
    <property type="entry name" value="MIT_dom_sf"/>
</dbReference>
<comment type="caution">
    <text evidence="2">The sequence shown here is derived from an EMBL/GenBank/DDBJ whole genome shotgun (WGS) entry which is preliminary data.</text>
</comment>
<organism evidence="2 3">
    <name type="scientific">Coprinopsis cinerea (strain Okayama-7 / 130 / ATCC MYA-4618 / FGSC 9003)</name>
    <name type="common">Inky cap fungus</name>
    <name type="synonym">Hormographiella aspergillata</name>
    <dbReference type="NCBI Taxonomy" id="240176"/>
    <lineage>
        <taxon>Eukaryota</taxon>
        <taxon>Fungi</taxon>
        <taxon>Dikarya</taxon>
        <taxon>Basidiomycota</taxon>
        <taxon>Agaricomycotina</taxon>
        <taxon>Agaricomycetes</taxon>
        <taxon>Agaricomycetidae</taxon>
        <taxon>Agaricales</taxon>
        <taxon>Agaricineae</taxon>
        <taxon>Psathyrellaceae</taxon>
        <taxon>Coprinopsis</taxon>
    </lineage>
</organism>
<reference evidence="2 3" key="1">
    <citation type="journal article" date="2010" name="Proc. Natl. Acad. Sci. U.S.A.">
        <title>Insights into evolution of multicellular fungi from the assembled chromosomes of the mushroom Coprinopsis cinerea (Coprinus cinereus).</title>
        <authorList>
            <person name="Stajich J.E."/>
            <person name="Wilke S.K."/>
            <person name="Ahren D."/>
            <person name="Au C.H."/>
            <person name="Birren B.W."/>
            <person name="Borodovsky M."/>
            <person name="Burns C."/>
            <person name="Canback B."/>
            <person name="Casselton L.A."/>
            <person name="Cheng C.K."/>
            <person name="Deng J."/>
            <person name="Dietrich F.S."/>
            <person name="Fargo D.C."/>
            <person name="Farman M.L."/>
            <person name="Gathman A.C."/>
            <person name="Goldberg J."/>
            <person name="Guigo R."/>
            <person name="Hoegger P.J."/>
            <person name="Hooker J.B."/>
            <person name="Huggins A."/>
            <person name="James T.Y."/>
            <person name="Kamada T."/>
            <person name="Kilaru S."/>
            <person name="Kodira C."/>
            <person name="Kues U."/>
            <person name="Kupfer D."/>
            <person name="Kwan H.S."/>
            <person name="Lomsadze A."/>
            <person name="Li W."/>
            <person name="Lilly W.W."/>
            <person name="Ma L.J."/>
            <person name="Mackey A.J."/>
            <person name="Manning G."/>
            <person name="Martin F."/>
            <person name="Muraguchi H."/>
            <person name="Natvig D.O."/>
            <person name="Palmerini H."/>
            <person name="Ramesh M.A."/>
            <person name="Rehmeyer C.J."/>
            <person name="Roe B.A."/>
            <person name="Shenoy N."/>
            <person name="Stanke M."/>
            <person name="Ter-Hovhannisyan V."/>
            <person name="Tunlid A."/>
            <person name="Velagapudi R."/>
            <person name="Vision T.J."/>
            <person name="Zeng Q."/>
            <person name="Zolan M.E."/>
            <person name="Pukkila P.J."/>
        </authorList>
    </citation>
    <scope>NUCLEOTIDE SEQUENCE [LARGE SCALE GENOMIC DNA]</scope>
    <source>
        <strain evidence="3">Okayama-7 / 130 / ATCC MYA-4618 / FGSC 9003</strain>
    </source>
</reference>
<dbReference type="HOGENOM" id="CLU_059948_0_0_1"/>
<gene>
    <name evidence="2" type="ORF">CC1G_11087</name>
</gene>
<evidence type="ECO:0000256" key="1">
    <source>
        <dbReference type="SAM" id="MobiDB-lite"/>
    </source>
</evidence>
<dbReference type="SUPFAM" id="SSF116846">
    <property type="entry name" value="MIT domain"/>
    <property type="match status" value="1"/>
</dbReference>
<evidence type="ECO:0000313" key="2">
    <source>
        <dbReference type="EMBL" id="EAU82401.2"/>
    </source>
</evidence>